<dbReference type="InterPro" id="IPR020084">
    <property type="entry name" value="NUDIX_hydrolase_CS"/>
</dbReference>
<dbReference type="PROSITE" id="PS00893">
    <property type="entry name" value="NUDIX_BOX"/>
    <property type="match status" value="1"/>
</dbReference>
<dbReference type="PANTHER" id="PTHR43736:SF1">
    <property type="entry name" value="DIHYDRONEOPTERIN TRIPHOSPHATE DIPHOSPHATASE"/>
    <property type="match status" value="1"/>
</dbReference>
<dbReference type="Pfam" id="PF00293">
    <property type="entry name" value="NUDIX"/>
    <property type="match status" value="1"/>
</dbReference>
<organism evidence="5 6">
    <name type="scientific">Roseibium denhamense</name>
    <dbReference type="NCBI Taxonomy" id="76305"/>
    <lineage>
        <taxon>Bacteria</taxon>
        <taxon>Pseudomonadati</taxon>
        <taxon>Pseudomonadota</taxon>
        <taxon>Alphaproteobacteria</taxon>
        <taxon>Hyphomicrobiales</taxon>
        <taxon>Stappiaceae</taxon>
        <taxon>Roseibium</taxon>
    </lineage>
</organism>
<dbReference type="InterPro" id="IPR015797">
    <property type="entry name" value="NUDIX_hydrolase-like_dom_sf"/>
</dbReference>
<name>A0ABY1P551_9HYPH</name>
<keyword evidence="2 3" id="KW-0378">Hydrolase</keyword>
<dbReference type="InterPro" id="IPR020476">
    <property type="entry name" value="Nudix_hydrolase"/>
</dbReference>
<evidence type="ECO:0000259" key="4">
    <source>
        <dbReference type="PROSITE" id="PS51462"/>
    </source>
</evidence>
<reference evidence="5 6" key="1">
    <citation type="submission" date="2017-05" db="EMBL/GenBank/DDBJ databases">
        <authorList>
            <person name="Varghese N."/>
            <person name="Submissions S."/>
        </authorList>
    </citation>
    <scope>NUCLEOTIDE SEQUENCE [LARGE SCALE GENOMIC DNA]</scope>
    <source>
        <strain evidence="5 6">DSM 15949</strain>
    </source>
</reference>
<dbReference type="EMBL" id="FXTT01000003">
    <property type="protein sequence ID" value="SMP25794.1"/>
    <property type="molecule type" value="Genomic_DNA"/>
</dbReference>
<dbReference type="PRINTS" id="PR00502">
    <property type="entry name" value="NUDIXFAMILY"/>
</dbReference>
<dbReference type="Gene3D" id="3.90.79.10">
    <property type="entry name" value="Nucleoside Triphosphate Pyrophosphohydrolase"/>
    <property type="match status" value="1"/>
</dbReference>
<feature type="domain" description="Nudix hydrolase" evidence="4">
    <location>
        <begin position="6"/>
        <end position="139"/>
    </location>
</feature>
<protein>
    <submittedName>
        <fullName evidence="5">ADP-ribose pyrophosphatase YjhB, NUDIX family</fullName>
    </submittedName>
</protein>
<dbReference type="PANTHER" id="PTHR43736">
    <property type="entry name" value="ADP-RIBOSE PYROPHOSPHATASE"/>
    <property type="match status" value="1"/>
</dbReference>
<sequence length="144" mass="15739">MLPSVSGHPRIGVSVLCHMDGRVLLIKRSKDPYKHHWSLPGGHLEYGETLHDAAVRELFEETGLTADLGEPIEVVDAIQKDQDGSPITHYVLVVFFGAYQSGDLKPGSDALESAWLTGEEVGQRLTTPGTPERVRRLMATLPAV</sequence>
<comment type="cofactor">
    <cofactor evidence="1">
        <name>Mg(2+)</name>
        <dbReference type="ChEBI" id="CHEBI:18420"/>
    </cofactor>
</comment>
<accession>A0ABY1P551</accession>
<proteinExistence type="inferred from homology"/>
<dbReference type="Proteomes" id="UP001157914">
    <property type="component" value="Unassembled WGS sequence"/>
</dbReference>
<evidence type="ECO:0000256" key="2">
    <source>
        <dbReference type="ARBA" id="ARBA00022801"/>
    </source>
</evidence>
<evidence type="ECO:0000313" key="5">
    <source>
        <dbReference type="EMBL" id="SMP25794.1"/>
    </source>
</evidence>
<keyword evidence="6" id="KW-1185">Reference proteome</keyword>
<dbReference type="SUPFAM" id="SSF55811">
    <property type="entry name" value="Nudix"/>
    <property type="match status" value="1"/>
</dbReference>
<evidence type="ECO:0000256" key="3">
    <source>
        <dbReference type="RuleBase" id="RU003476"/>
    </source>
</evidence>
<evidence type="ECO:0000256" key="1">
    <source>
        <dbReference type="ARBA" id="ARBA00001946"/>
    </source>
</evidence>
<dbReference type="InterPro" id="IPR000086">
    <property type="entry name" value="NUDIX_hydrolase_dom"/>
</dbReference>
<gene>
    <name evidence="5" type="ORF">SAMN06265374_2608</name>
</gene>
<dbReference type="PROSITE" id="PS51462">
    <property type="entry name" value="NUDIX"/>
    <property type="match status" value="1"/>
</dbReference>
<comment type="caution">
    <text evidence="5">The sequence shown here is derived from an EMBL/GenBank/DDBJ whole genome shotgun (WGS) entry which is preliminary data.</text>
</comment>
<dbReference type="CDD" id="cd04673">
    <property type="entry name" value="NUDIX_ADPRase"/>
    <property type="match status" value="1"/>
</dbReference>
<comment type="similarity">
    <text evidence="3">Belongs to the Nudix hydrolase family.</text>
</comment>
<evidence type="ECO:0000313" key="6">
    <source>
        <dbReference type="Proteomes" id="UP001157914"/>
    </source>
</evidence>
<dbReference type="RefSeq" id="WP_155190393.1">
    <property type="nucleotide sequence ID" value="NZ_BAAAEA010000002.1"/>
</dbReference>